<evidence type="ECO:0000256" key="2">
    <source>
        <dbReference type="ARBA" id="ARBA00022618"/>
    </source>
</evidence>
<dbReference type="SUPFAM" id="SSF48371">
    <property type="entry name" value="ARM repeat"/>
    <property type="match status" value="1"/>
</dbReference>
<dbReference type="Gene3D" id="1.25.10.10">
    <property type="entry name" value="Leucine-rich Repeat Variant"/>
    <property type="match status" value="1"/>
</dbReference>
<gene>
    <name evidence="6" type="ORF">V1478_018461</name>
</gene>
<evidence type="ECO:0000256" key="5">
    <source>
        <dbReference type="ARBA" id="ARBA00023306"/>
    </source>
</evidence>
<dbReference type="GO" id="GO:0051301">
    <property type="term" value="P:cell division"/>
    <property type="evidence" value="ECO:0007669"/>
    <property type="project" value="UniProtKB-KW"/>
</dbReference>
<keyword evidence="4" id="KW-0539">Nucleus</keyword>
<reference evidence="6 7" key="1">
    <citation type="journal article" date="2024" name="Ann. Entomol. Soc. Am.">
        <title>Genomic analyses of the southern and eastern yellowjacket wasps (Hymenoptera: Vespidae) reveal evolutionary signatures of social life.</title>
        <authorList>
            <person name="Catto M.A."/>
            <person name="Caine P.B."/>
            <person name="Orr S.E."/>
            <person name="Hunt B.G."/>
            <person name="Goodisman M.A.D."/>
        </authorList>
    </citation>
    <scope>NUCLEOTIDE SEQUENCE [LARGE SCALE GENOMIC DNA]</scope>
    <source>
        <strain evidence="6">233</strain>
        <tissue evidence="6">Head and thorax</tissue>
    </source>
</reference>
<accession>A0ABD1ZV32</accession>
<dbReference type="GO" id="GO:0005634">
    <property type="term" value="C:nucleus"/>
    <property type="evidence" value="ECO:0007669"/>
    <property type="project" value="UniProtKB-SubCell"/>
</dbReference>
<keyword evidence="7" id="KW-1185">Reference proteome</keyword>
<evidence type="ECO:0000313" key="7">
    <source>
        <dbReference type="Proteomes" id="UP001607302"/>
    </source>
</evidence>
<comment type="caution">
    <text evidence="6">The sequence shown here is derived from an EMBL/GenBank/DDBJ whole genome shotgun (WGS) entry which is preliminary data.</text>
</comment>
<proteinExistence type="predicted"/>
<organism evidence="6 7">
    <name type="scientific">Vespula squamosa</name>
    <name type="common">Southern yellow jacket</name>
    <name type="synonym">Wasp</name>
    <dbReference type="NCBI Taxonomy" id="30214"/>
    <lineage>
        <taxon>Eukaryota</taxon>
        <taxon>Metazoa</taxon>
        <taxon>Ecdysozoa</taxon>
        <taxon>Arthropoda</taxon>
        <taxon>Hexapoda</taxon>
        <taxon>Insecta</taxon>
        <taxon>Pterygota</taxon>
        <taxon>Neoptera</taxon>
        <taxon>Endopterygota</taxon>
        <taxon>Hymenoptera</taxon>
        <taxon>Apocrita</taxon>
        <taxon>Aculeata</taxon>
        <taxon>Vespoidea</taxon>
        <taxon>Vespidae</taxon>
        <taxon>Vespinae</taxon>
        <taxon>Vespula</taxon>
    </lineage>
</organism>
<dbReference type="Pfam" id="PF20168">
    <property type="entry name" value="PDS5"/>
    <property type="match status" value="1"/>
</dbReference>
<sequence length="1354" mass="155993">MSEIVYPQGCRSVTEDLGPDELIRRLKTLAHTLQAMGQDEGMYQQYIPLALHLAEEHFLMHQSKDVQLLIACCIADVLRVYAPEAPYKDADQVKTIFLFLIKQLAGLKDPKDPAFKRYFYLLENLAYVKSFNMCFELEDCQEIFCALFSLMFRIVNDEHSGKVKSFMLDVLCPLITESDIVSNELLDIILMNIVEPNKTQKKNAYLLAKELVIKCSDTLEPYIQAFFNHVLILGKEEKSLQICKKVYDLIYELNHICPSVLLSVLPQLECKLKSSSETERLGAVALLARMFSEKGSQLAVQHTQLWRAFLGRFNDISVSIRIKCVQYSMHFLLNHPELRKDITDTLKLRQHDADESVRYEVVMAIVTTARRDFEVVSDSEDLLEFVKERTLDKKFKIRKEAMAGLAMIYKKHLNDSDVPQATKKAVTWIKDKILHGYYMASMEDRLLVERLLNTCLVPYQLPAEERMKKLYHLLGTIDDHASKAFVELQKHQLAVRRAVVEWLEIIKRPEATSELMTKIHQISRFLPDPMKVQEFLQKFNGHMKKDSALLQGMETIVQPNVSCKECADTISLVLKKLGQPVMTNLYYNTIKMLLERVSSVMIDEEAIRVLIGYVLDCLKGGNVIEEVGLNPNNAGEKGLRLLVMLSFVFGPHFLHNDILMQLVHLLELEDEMVGPLVLSIFTFLGKYKPLCEVAPDIMNLMVPICKNFAETGTPKQAKQAVRCLFVNMTNIHDKIFPEIIERIKMTLTPTSEFYRTSIVTLGHIAYNLPDKYQVQIKNMVSRKIVKELLVKESSEQTADTIEGEWCREDQLPEETRCRLEGLKCMARWLLGLKTDVLSAQKTFRMLNAFVVNKGDLLQQGRLSKAEMSWLRLQAGCSMLKICEQKGVGDQFTAEQFYNLSQLMVDEVPQVREAFGSKLHKGLGRGIPNKCLPLDFMGYYALAGKEQDKRLKCLLKTYMQTDINKRRDYVKTLSLGTVERAMGQLPHILPDYMLVFAVPILAHDPEFTSHLIVSQLKVIQQCLWFILEPLITKNEYYCYGFYKNLIERMKSHKDALKPEDNNMNYKLWAVCDLAMNVIYTKTTNFDMKEFPSETRIPTMYFKRTDELANTKNYLPAEMQINMTTTKGKGSLHNVHTVSERPQRRAKSKQQKEVGIGPNETDARLQIGEVECIDAQPAEASETRIQLPGLEEEIEEPPAKRALRESDKAYDSETSLDLQPMTKKGRIFISSLDMWLTKCTDKRKNYQRIDRKLELLFKMAMFILTLFIKRVIPDNCCFVHFESLLIKITMESSCDIIHSKIFVNTLSIYKLMSFISFHTYAHMEENNTTLLVTLISRILLYRSLINIHKFFGAQYF</sequence>
<dbReference type="InterPro" id="IPR039776">
    <property type="entry name" value="Pds5"/>
</dbReference>
<keyword evidence="3" id="KW-0498">Mitosis</keyword>
<protein>
    <submittedName>
        <fullName evidence="6">Sister chromatid cohesion protein PDS5 B-like isoform X1</fullName>
    </submittedName>
</protein>
<evidence type="ECO:0000256" key="3">
    <source>
        <dbReference type="ARBA" id="ARBA00022776"/>
    </source>
</evidence>
<comment type="subcellular location">
    <subcellularLocation>
        <location evidence="1">Nucleus</location>
    </subcellularLocation>
</comment>
<keyword evidence="5" id="KW-0131">Cell cycle</keyword>
<dbReference type="Proteomes" id="UP001607302">
    <property type="component" value="Unassembled WGS sequence"/>
</dbReference>
<dbReference type="InterPro" id="IPR016024">
    <property type="entry name" value="ARM-type_fold"/>
</dbReference>
<name>A0ABD1ZV32_VESSQ</name>
<keyword evidence="2" id="KW-0132">Cell division</keyword>
<dbReference type="PANTHER" id="PTHR12663">
    <property type="entry name" value="ANDROGEN INDUCED INHIBITOR OF PROLIFERATION AS3 / PDS5-RELATED"/>
    <property type="match status" value="1"/>
</dbReference>
<evidence type="ECO:0000256" key="4">
    <source>
        <dbReference type="ARBA" id="ARBA00023242"/>
    </source>
</evidence>
<evidence type="ECO:0000256" key="1">
    <source>
        <dbReference type="ARBA" id="ARBA00004123"/>
    </source>
</evidence>
<evidence type="ECO:0000313" key="6">
    <source>
        <dbReference type="EMBL" id="KAL2712226.1"/>
    </source>
</evidence>
<dbReference type="CDD" id="cd19953">
    <property type="entry name" value="PDS5"/>
    <property type="match status" value="1"/>
</dbReference>
<dbReference type="EMBL" id="JAUDFV010000167">
    <property type="protein sequence ID" value="KAL2712226.1"/>
    <property type="molecule type" value="Genomic_DNA"/>
</dbReference>
<dbReference type="PANTHER" id="PTHR12663:SF0">
    <property type="entry name" value="PRECOCIOUS DISSOCIATION OF SISTERS 5, ISOFORM A"/>
    <property type="match status" value="1"/>
</dbReference>
<dbReference type="InterPro" id="IPR011989">
    <property type="entry name" value="ARM-like"/>
</dbReference>